<protein>
    <submittedName>
        <fullName evidence="2">Uncharacterized protein</fullName>
    </submittedName>
</protein>
<comment type="caution">
    <text evidence="2">The sequence shown here is derived from an EMBL/GenBank/DDBJ whole genome shotgun (WGS) entry which is preliminary data.</text>
</comment>
<proteinExistence type="predicted"/>
<keyword evidence="3" id="KW-1185">Reference proteome</keyword>
<dbReference type="EMBL" id="JAJJMA010122720">
    <property type="protein sequence ID" value="MCL7032373.1"/>
    <property type="molecule type" value="Genomic_DNA"/>
</dbReference>
<dbReference type="Proteomes" id="UP001177140">
    <property type="component" value="Unassembled WGS sequence"/>
</dbReference>
<accession>A0AA41VB86</accession>
<dbReference type="Gene3D" id="3.30.559.10">
    <property type="entry name" value="Chloramphenicol acetyltransferase-like domain"/>
    <property type="match status" value="1"/>
</dbReference>
<dbReference type="PANTHER" id="PTHR31896:SF43">
    <property type="entry name" value="PROTEIN ENHANCED PSEUDOMONAS SUSCEPTIBILITY 1"/>
    <property type="match status" value="1"/>
</dbReference>
<dbReference type="PANTHER" id="PTHR31896">
    <property type="entry name" value="FAMILY REGULATORY PROTEIN, PUTATIVE (AFU_ORTHOLOGUE AFUA_3G14730)-RELATED"/>
    <property type="match status" value="1"/>
</dbReference>
<dbReference type="InterPro" id="IPR051283">
    <property type="entry name" value="Sec_Metabolite_Acyltrans"/>
</dbReference>
<gene>
    <name evidence="2" type="ORF">MKW94_003511</name>
</gene>
<keyword evidence="1" id="KW-0808">Transferase</keyword>
<dbReference type="AlphaFoldDB" id="A0AA41VB86"/>
<name>A0AA41VB86_PAPNU</name>
<dbReference type="InterPro" id="IPR023213">
    <property type="entry name" value="CAT-like_dom_sf"/>
</dbReference>
<evidence type="ECO:0000313" key="3">
    <source>
        <dbReference type="Proteomes" id="UP001177140"/>
    </source>
</evidence>
<reference evidence="2" key="1">
    <citation type="submission" date="2022-03" db="EMBL/GenBank/DDBJ databases">
        <title>A functionally conserved STORR gene fusion in Papaver species that diverged 16.8 million years ago.</title>
        <authorList>
            <person name="Catania T."/>
        </authorList>
    </citation>
    <scope>NUCLEOTIDE SEQUENCE</scope>
    <source>
        <strain evidence="2">S-191538</strain>
    </source>
</reference>
<evidence type="ECO:0000256" key="1">
    <source>
        <dbReference type="ARBA" id="ARBA00022679"/>
    </source>
</evidence>
<evidence type="ECO:0000313" key="2">
    <source>
        <dbReference type="EMBL" id="MCL7032373.1"/>
    </source>
</evidence>
<dbReference type="GO" id="GO:0016740">
    <property type="term" value="F:transferase activity"/>
    <property type="evidence" value="ECO:0007669"/>
    <property type="project" value="UniProtKB-KW"/>
</dbReference>
<sequence>MYGNDFGWGRPIATKTGSHCKRNGMATLNEGPVEGSIDINFSLPIEVFKAMENDAEFMEAFLF</sequence>
<organism evidence="2 3">
    <name type="scientific">Papaver nudicaule</name>
    <name type="common">Iceland poppy</name>
    <dbReference type="NCBI Taxonomy" id="74823"/>
    <lineage>
        <taxon>Eukaryota</taxon>
        <taxon>Viridiplantae</taxon>
        <taxon>Streptophyta</taxon>
        <taxon>Embryophyta</taxon>
        <taxon>Tracheophyta</taxon>
        <taxon>Spermatophyta</taxon>
        <taxon>Magnoliopsida</taxon>
        <taxon>Ranunculales</taxon>
        <taxon>Papaveraceae</taxon>
        <taxon>Papaveroideae</taxon>
        <taxon>Papaver</taxon>
    </lineage>
</organism>
<dbReference type="Pfam" id="PF02458">
    <property type="entry name" value="Transferase"/>
    <property type="match status" value="1"/>
</dbReference>